<comment type="subcellular location">
    <subcellularLocation>
        <location evidence="1">Membrane</location>
        <topology evidence="1">Single-pass type I membrane protein</topology>
    </subcellularLocation>
</comment>
<keyword evidence="15" id="KW-0325">Glycoprotein</keyword>
<dbReference type="SMART" id="SM00179">
    <property type="entry name" value="EGF_CA"/>
    <property type="match status" value="2"/>
</dbReference>
<dbReference type="InterPro" id="IPR049883">
    <property type="entry name" value="NOTCH1_EGF-like"/>
</dbReference>
<evidence type="ECO:0000256" key="8">
    <source>
        <dbReference type="ARBA" id="ARBA00022737"/>
    </source>
</evidence>
<dbReference type="PANTHER" id="PTHR27005:SF283">
    <property type="entry name" value="OS02G0633066 PROTEIN"/>
    <property type="match status" value="1"/>
</dbReference>
<dbReference type="FunFam" id="1.10.510.10:FF:000084">
    <property type="entry name" value="Wall-associated receptor kinase 2"/>
    <property type="match status" value="2"/>
</dbReference>
<keyword evidence="10 22" id="KW-0418">Kinase</keyword>
<proteinExistence type="predicted"/>
<evidence type="ECO:0000256" key="11">
    <source>
        <dbReference type="ARBA" id="ARBA00022840"/>
    </source>
</evidence>
<dbReference type="PROSITE" id="PS00107">
    <property type="entry name" value="PROTEIN_KINASE_ATP"/>
    <property type="match status" value="2"/>
</dbReference>
<evidence type="ECO:0000256" key="5">
    <source>
        <dbReference type="ARBA" id="ARBA00022679"/>
    </source>
</evidence>
<dbReference type="InterPro" id="IPR018097">
    <property type="entry name" value="EGF_Ca-bd_CS"/>
</dbReference>
<dbReference type="SUPFAM" id="SSF56112">
    <property type="entry name" value="Protein kinase-like (PK-like)"/>
    <property type="match status" value="2"/>
</dbReference>
<feature type="chain" id="PRO_5018594733" evidence="19">
    <location>
        <begin position="23"/>
        <end position="1116"/>
    </location>
</feature>
<dbReference type="GO" id="GO:0004674">
    <property type="term" value="F:protein serine/threonine kinase activity"/>
    <property type="evidence" value="ECO:0007669"/>
    <property type="project" value="UniProtKB-KW"/>
</dbReference>
<dbReference type="InterPro" id="IPR017441">
    <property type="entry name" value="Protein_kinase_ATP_BS"/>
</dbReference>
<evidence type="ECO:0000256" key="13">
    <source>
        <dbReference type="ARBA" id="ARBA00023136"/>
    </source>
</evidence>
<comment type="caution">
    <text evidence="17">Lacks conserved residue(s) required for the propagation of feature annotation.</text>
</comment>
<dbReference type="PROSITE" id="PS00010">
    <property type="entry name" value="ASX_HYDROXYL"/>
    <property type="match status" value="2"/>
</dbReference>
<dbReference type="AlphaFoldDB" id="A0A3S3MQ38"/>
<dbReference type="InterPro" id="IPR013695">
    <property type="entry name" value="WAK"/>
</dbReference>
<evidence type="ECO:0000256" key="19">
    <source>
        <dbReference type="SAM" id="SignalP"/>
    </source>
</evidence>
<evidence type="ECO:0000259" key="21">
    <source>
        <dbReference type="PROSITE" id="PS50026"/>
    </source>
</evidence>
<keyword evidence="7 19" id="KW-0732">Signal</keyword>
<keyword evidence="4" id="KW-0597">Phosphoprotein</keyword>
<keyword evidence="11 18" id="KW-0067">ATP-binding</keyword>
<protein>
    <submittedName>
        <fullName evidence="22">Wall-associated receptor kinase 2-like protein</fullName>
    </submittedName>
</protein>
<evidence type="ECO:0000256" key="10">
    <source>
        <dbReference type="ARBA" id="ARBA00022777"/>
    </source>
</evidence>
<keyword evidence="8" id="KW-0677">Repeat</keyword>
<organism evidence="22 23">
    <name type="scientific">Cinnamomum micranthum f. kanehirae</name>
    <dbReference type="NCBI Taxonomy" id="337451"/>
    <lineage>
        <taxon>Eukaryota</taxon>
        <taxon>Viridiplantae</taxon>
        <taxon>Streptophyta</taxon>
        <taxon>Embryophyta</taxon>
        <taxon>Tracheophyta</taxon>
        <taxon>Spermatophyta</taxon>
        <taxon>Magnoliopsida</taxon>
        <taxon>Magnoliidae</taxon>
        <taxon>Laurales</taxon>
        <taxon>Lauraceae</taxon>
        <taxon>Cinnamomum</taxon>
    </lineage>
</organism>
<dbReference type="EMBL" id="QPKB01000001">
    <property type="protein sequence ID" value="RWR72774.1"/>
    <property type="molecule type" value="Genomic_DNA"/>
</dbReference>
<evidence type="ECO:0000313" key="22">
    <source>
        <dbReference type="EMBL" id="RWR72774.1"/>
    </source>
</evidence>
<keyword evidence="12" id="KW-1133">Transmembrane helix</keyword>
<evidence type="ECO:0000256" key="14">
    <source>
        <dbReference type="ARBA" id="ARBA00023157"/>
    </source>
</evidence>
<comment type="function">
    <text evidence="16">Serine/threonine-protein kinase that may function as a signaling receptor of extracellular matrix component. Binding to pectin may have significance in the control of cell expansion, morphogenesis and development.</text>
</comment>
<keyword evidence="2" id="KW-0723">Serine/threonine-protein kinase</keyword>
<feature type="domain" description="Protein kinase" evidence="20">
    <location>
        <begin position="393"/>
        <end position="664"/>
    </location>
</feature>
<keyword evidence="13" id="KW-0472">Membrane</keyword>
<dbReference type="InterPro" id="IPR000742">
    <property type="entry name" value="EGF"/>
</dbReference>
<keyword evidence="3 17" id="KW-0245">EGF-like domain</keyword>
<dbReference type="FunFam" id="2.10.25.10:FF:000628">
    <property type="entry name" value="Wall-associated receptor kinase 2"/>
    <property type="match status" value="1"/>
</dbReference>
<keyword evidence="9 18" id="KW-0547">Nucleotide-binding</keyword>
<evidence type="ECO:0000256" key="1">
    <source>
        <dbReference type="ARBA" id="ARBA00004479"/>
    </source>
</evidence>
<evidence type="ECO:0000256" key="16">
    <source>
        <dbReference type="ARBA" id="ARBA00058961"/>
    </source>
</evidence>
<keyword evidence="5" id="KW-0808">Transferase</keyword>
<accession>A0A3S3MQ38</accession>
<keyword evidence="22" id="KW-0675">Receptor</keyword>
<dbReference type="OrthoDB" id="4062651at2759"/>
<feature type="domain" description="EGF-like" evidence="21">
    <location>
        <begin position="291"/>
        <end position="325"/>
    </location>
</feature>
<feature type="signal peptide" evidence="19">
    <location>
        <begin position="1"/>
        <end position="22"/>
    </location>
</feature>
<dbReference type="PROSITE" id="PS01187">
    <property type="entry name" value="EGF_CA"/>
    <property type="match status" value="2"/>
</dbReference>
<dbReference type="Gene3D" id="1.10.510.10">
    <property type="entry name" value="Transferase(Phosphotransferase) domain 1"/>
    <property type="match status" value="2"/>
</dbReference>
<dbReference type="GO" id="GO:0030247">
    <property type="term" value="F:polysaccharide binding"/>
    <property type="evidence" value="ECO:0007669"/>
    <property type="project" value="InterPro"/>
</dbReference>
<dbReference type="FunFam" id="3.30.200.20:FF:000043">
    <property type="entry name" value="Wall-associated receptor kinase 2"/>
    <property type="match status" value="2"/>
</dbReference>
<dbReference type="Pfam" id="PF00069">
    <property type="entry name" value="Pkinase"/>
    <property type="match status" value="2"/>
</dbReference>
<evidence type="ECO:0000256" key="6">
    <source>
        <dbReference type="ARBA" id="ARBA00022692"/>
    </source>
</evidence>
<evidence type="ECO:0000256" key="18">
    <source>
        <dbReference type="PROSITE-ProRule" id="PRU10141"/>
    </source>
</evidence>
<feature type="domain" description="EGF-like" evidence="21">
    <location>
        <begin position="691"/>
        <end position="725"/>
    </location>
</feature>
<dbReference type="GO" id="GO:0005509">
    <property type="term" value="F:calcium ion binding"/>
    <property type="evidence" value="ECO:0007669"/>
    <property type="project" value="InterPro"/>
</dbReference>
<evidence type="ECO:0000256" key="9">
    <source>
        <dbReference type="ARBA" id="ARBA00022741"/>
    </source>
</evidence>
<dbReference type="SMART" id="SM00220">
    <property type="entry name" value="S_TKc"/>
    <property type="match status" value="2"/>
</dbReference>
<dbReference type="GO" id="GO:0005886">
    <property type="term" value="C:plasma membrane"/>
    <property type="evidence" value="ECO:0007669"/>
    <property type="project" value="TreeGrafter"/>
</dbReference>
<comment type="caution">
    <text evidence="22">The sequence shown here is derived from an EMBL/GenBank/DDBJ whole genome shotgun (WGS) entry which is preliminary data.</text>
</comment>
<dbReference type="Gene3D" id="2.10.25.10">
    <property type="entry name" value="Laminin"/>
    <property type="match status" value="3"/>
</dbReference>
<evidence type="ECO:0000256" key="3">
    <source>
        <dbReference type="ARBA" id="ARBA00022536"/>
    </source>
</evidence>
<dbReference type="Proteomes" id="UP000283530">
    <property type="component" value="Unassembled WGS sequence"/>
</dbReference>
<evidence type="ECO:0000256" key="15">
    <source>
        <dbReference type="ARBA" id="ARBA00023180"/>
    </source>
</evidence>
<feature type="binding site" evidence="18">
    <location>
        <position position="422"/>
    </location>
    <ligand>
        <name>ATP</name>
        <dbReference type="ChEBI" id="CHEBI:30616"/>
    </ligand>
</feature>
<dbReference type="Gene3D" id="3.30.200.20">
    <property type="entry name" value="Phosphorylase Kinase, domain 1"/>
    <property type="match status" value="2"/>
</dbReference>
<dbReference type="PROSITE" id="PS00108">
    <property type="entry name" value="PROTEIN_KINASE_ST"/>
    <property type="match status" value="2"/>
</dbReference>
<evidence type="ECO:0000256" key="12">
    <source>
        <dbReference type="ARBA" id="ARBA00022989"/>
    </source>
</evidence>
<dbReference type="InterPro" id="IPR025287">
    <property type="entry name" value="WAK_GUB"/>
</dbReference>
<keyword evidence="23" id="KW-1185">Reference proteome</keyword>
<dbReference type="PROSITE" id="PS50011">
    <property type="entry name" value="PROTEIN_KINASE_DOM"/>
    <property type="match status" value="2"/>
</dbReference>
<reference evidence="22 23" key="1">
    <citation type="journal article" date="2019" name="Nat. Plants">
        <title>Stout camphor tree genome fills gaps in understanding of flowering plant genome evolution.</title>
        <authorList>
            <person name="Chaw S.M."/>
            <person name="Liu Y.C."/>
            <person name="Wu Y.W."/>
            <person name="Wang H.Y."/>
            <person name="Lin C.I."/>
            <person name="Wu C.S."/>
            <person name="Ke H.M."/>
            <person name="Chang L.Y."/>
            <person name="Hsu C.Y."/>
            <person name="Yang H.T."/>
            <person name="Sudianto E."/>
            <person name="Hsu M.H."/>
            <person name="Wu K.P."/>
            <person name="Wang L.N."/>
            <person name="Leebens-Mack J.H."/>
            <person name="Tsai I.J."/>
        </authorList>
    </citation>
    <scope>NUCLEOTIDE SEQUENCE [LARGE SCALE GENOMIC DNA]</scope>
    <source>
        <strain evidence="23">cv. Chaw 1501</strain>
        <tissue evidence="22">Young leaves</tissue>
    </source>
</reference>
<dbReference type="PANTHER" id="PTHR27005">
    <property type="entry name" value="WALL-ASSOCIATED RECEPTOR KINASE-LIKE 21"/>
    <property type="match status" value="1"/>
</dbReference>
<sequence length="1116" mass="125023">MDLTFNLLLIIQLLCVTSAASASQVLPGCQEKCGNVTIPYPFGMERGCYKAEDGWFQVTCNSSYIPPKPFIGTSKMEIIEFSQGEVLIKNWIAYNCYSEMGRLVNQSPTWIDLEGTPYRFSDARNRFTVLGCDTMALILGSLGRNFTGGCVSLCGTKESVIDKYCSGVGCCETPIPKGLKKFNATIGSLNNHTKTWAFNPCSYAFLADYEQFKFQVSDLSDPDFLVKTKLVLVVLDWAIGEMTCEEAWQNSTSFACGANTVCSNSNNGPGYQCSCYKGYEGNPYLPNGCQDIDECADPNTNLCQEICINNLGSYSCSCPHGTYGDGRKDGKGCIKRHKEFPVIKKRRLIKLKEKFFKQNGGLLLQQQISSLEGAAETTMIFTAEELEKATNYFEESRILGKGGFGTVYKGILSNQRVVAIKKSKIIDETQIEQFINEVVILSHINHRNVVKLLGCCLETEVPLLVYEYVPNGTLSHHIHGEDRMSSISWQSRLRIAAETSGALAYLHSAASIPIFHRDVKSANILLDKKYATKVSDFGASRLVPVDKAQITTLVQGTLGYLDPEYFHTSQLTDKKLLTGKLPLLFERPENNRNLSTYFISSMNNNRLFDILEPRVIAEAVTEQLMAVAMLAKRCLNVKGDERPTMKAVALELEGFRRYEAHPWVRENNEELESFLSEPSHGNQLETSEFYNIDECADPNTNLCQEICINNLGSYSCSCPHGTYGDGRKDGKGCIKRHKEFPVIKKRKLIKHKEKFFKQNGGLLLQQQISSLEGAAETTMIFTAEELEKATNYFDESRILGKGGFGTVYKGILSNQRVVAIKKSKIIDETQIEQFINEVVILSHINHRNVVKLLGCCLETEVPLLVYEYVPNGTLSHHIHGEDRRSSISWRSRLRIAAETSGALAYLHSAASIPIFHRDVKSANILLDKKYTTKVSDFGASRLVPVDKAQITTLVQGTLGYLNPEYFHTSQLTDKSDVYSFGVVLAELLTGKLPLSFERPENDRNLSTYFISSMNNNRLFDILEPRVIAEAVTEQLMAVAMLAKRCLNVRGDERPTMKEVALELEGFRRYEAHHPRVGENNEELESFLSEPSHGNQLETTEFYSLNNQEMIPLEIAL</sequence>
<feature type="binding site" evidence="18">
    <location>
        <position position="822"/>
    </location>
    <ligand>
        <name>ATP</name>
        <dbReference type="ChEBI" id="CHEBI:30616"/>
    </ligand>
</feature>
<dbReference type="PROSITE" id="PS50026">
    <property type="entry name" value="EGF_3"/>
    <property type="match status" value="2"/>
</dbReference>
<dbReference type="FunFam" id="2.10.25.10:FF:000038">
    <property type="entry name" value="Fibrillin 2"/>
    <property type="match status" value="1"/>
</dbReference>
<dbReference type="Pfam" id="PF13947">
    <property type="entry name" value="GUB_WAK_bind"/>
    <property type="match status" value="1"/>
</dbReference>
<dbReference type="GO" id="GO:0007166">
    <property type="term" value="P:cell surface receptor signaling pathway"/>
    <property type="evidence" value="ECO:0007669"/>
    <property type="project" value="InterPro"/>
</dbReference>
<evidence type="ECO:0000256" key="17">
    <source>
        <dbReference type="PROSITE-ProRule" id="PRU00076"/>
    </source>
</evidence>
<gene>
    <name evidence="22" type="ORF">CKAN_00101400</name>
</gene>
<evidence type="ECO:0000256" key="2">
    <source>
        <dbReference type="ARBA" id="ARBA00022527"/>
    </source>
</evidence>
<dbReference type="InterPro" id="IPR045274">
    <property type="entry name" value="WAK-like"/>
</dbReference>
<feature type="domain" description="Protein kinase" evidence="20">
    <location>
        <begin position="793"/>
        <end position="1076"/>
    </location>
</feature>
<dbReference type="SUPFAM" id="SSF57196">
    <property type="entry name" value="EGF/Laminin"/>
    <property type="match status" value="2"/>
</dbReference>
<dbReference type="InterPro" id="IPR000152">
    <property type="entry name" value="EGF-type_Asp/Asn_hydroxyl_site"/>
</dbReference>
<name>A0A3S3MQ38_9MAGN</name>
<dbReference type="InterPro" id="IPR000719">
    <property type="entry name" value="Prot_kinase_dom"/>
</dbReference>
<dbReference type="CDD" id="cd00054">
    <property type="entry name" value="EGF_CA"/>
    <property type="match status" value="2"/>
</dbReference>
<evidence type="ECO:0000313" key="23">
    <source>
        <dbReference type="Proteomes" id="UP000283530"/>
    </source>
</evidence>
<evidence type="ECO:0000259" key="20">
    <source>
        <dbReference type="PROSITE" id="PS50011"/>
    </source>
</evidence>
<dbReference type="Pfam" id="PF08488">
    <property type="entry name" value="WAK"/>
    <property type="match status" value="1"/>
</dbReference>
<dbReference type="SMART" id="SM00181">
    <property type="entry name" value="EGF"/>
    <property type="match status" value="3"/>
</dbReference>
<evidence type="ECO:0000256" key="7">
    <source>
        <dbReference type="ARBA" id="ARBA00022729"/>
    </source>
</evidence>
<dbReference type="Pfam" id="PF07645">
    <property type="entry name" value="EGF_CA"/>
    <property type="match status" value="2"/>
</dbReference>
<dbReference type="InterPro" id="IPR011009">
    <property type="entry name" value="Kinase-like_dom_sf"/>
</dbReference>
<keyword evidence="14" id="KW-1015">Disulfide bond</keyword>
<dbReference type="GO" id="GO:0005524">
    <property type="term" value="F:ATP binding"/>
    <property type="evidence" value="ECO:0007669"/>
    <property type="project" value="UniProtKB-UniRule"/>
</dbReference>
<dbReference type="STRING" id="337451.A0A3S3MQ38"/>
<evidence type="ECO:0000256" key="4">
    <source>
        <dbReference type="ARBA" id="ARBA00022553"/>
    </source>
</evidence>
<dbReference type="InterPro" id="IPR001881">
    <property type="entry name" value="EGF-like_Ca-bd_dom"/>
</dbReference>
<dbReference type="InterPro" id="IPR008271">
    <property type="entry name" value="Ser/Thr_kinase_AS"/>
</dbReference>
<keyword evidence="6" id="KW-0812">Transmembrane</keyword>